<comment type="caution">
    <text evidence="1">The sequence shown here is derived from an EMBL/GenBank/DDBJ whole genome shotgun (WGS) entry which is preliminary data.</text>
</comment>
<name>A0A024GKQ7_9STRA</name>
<keyword evidence="2" id="KW-1185">Reference proteome</keyword>
<reference evidence="1 2" key="1">
    <citation type="submission" date="2012-05" db="EMBL/GenBank/DDBJ databases">
        <title>Recombination and specialization in a pathogen metapopulation.</title>
        <authorList>
            <person name="Gardiner A."/>
            <person name="Kemen E."/>
            <person name="Schultz-Larsen T."/>
            <person name="MacLean D."/>
            <person name="Van Oosterhout C."/>
            <person name="Jones J.D.G."/>
        </authorList>
    </citation>
    <scope>NUCLEOTIDE SEQUENCE [LARGE SCALE GENOMIC DNA]</scope>
    <source>
        <strain evidence="1 2">Ac Nc2</strain>
    </source>
</reference>
<sequence>MPNKNATKATKDNSLPAHWQVCSVLMSIIVLYQLIEGSTESCSHREEELYEIKFVTKENLFHDGKWYKFPKETSTENDRGKLSKSVEHLVVDRMWQKWCVGWKVNWIP</sequence>
<proteinExistence type="predicted"/>
<evidence type="ECO:0000313" key="2">
    <source>
        <dbReference type="Proteomes" id="UP000053237"/>
    </source>
</evidence>
<dbReference type="EMBL" id="CAIX01000165">
    <property type="protein sequence ID" value="CCI47319.1"/>
    <property type="molecule type" value="Genomic_DNA"/>
</dbReference>
<organism evidence="1 2">
    <name type="scientific">Albugo candida</name>
    <dbReference type="NCBI Taxonomy" id="65357"/>
    <lineage>
        <taxon>Eukaryota</taxon>
        <taxon>Sar</taxon>
        <taxon>Stramenopiles</taxon>
        <taxon>Oomycota</taxon>
        <taxon>Peronosporomycetes</taxon>
        <taxon>Albuginales</taxon>
        <taxon>Albuginaceae</taxon>
        <taxon>Albugo</taxon>
    </lineage>
</organism>
<gene>
    <name evidence="1" type="ORF">BN9_083260</name>
</gene>
<protein>
    <submittedName>
        <fullName evidence="1">Uncharacterized protein</fullName>
    </submittedName>
</protein>
<dbReference type="Proteomes" id="UP000053237">
    <property type="component" value="Unassembled WGS sequence"/>
</dbReference>
<dbReference type="AlphaFoldDB" id="A0A024GKQ7"/>
<evidence type="ECO:0000313" key="1">
    <source>
        <dbReference type="EMBL" id="CCI47319.1"/>
    </source>
</evidence>
<accession>A0A024GKQ7</accession>
<dbReference type="InParanoid" id="A0A024GKQ7"/>